<accession>A0A3P7P0P1</accession>
<evidence type="ECO:0000256" key="1">
    <source>
        <dbReference type="SAM" id="MobiDB-lite"/>
    </source>
</evidence>
<name>A0A3P7P0P1_CYLGO</name>
<reference evidence="2 3" key="1">
    <citation type="submission" date="2018-11" db="EMBL/GenBank/DDBJ databases">
        <authorList>
            <consortium name="Pathogen Informatics"/>
        </authorList>
    </citation>
    <scope>NUCLEOTIDE SEQUENCE [LARGE SCALE GENOMIC DNA]</scope>
</reference>
<organism evidence="2 3">
    <name type="scientific">Cylicostephanus goldi</name>
    <name type="common">Nematode worm</name>
    <dbReference type="NCBI Taxonomy" id="71465"/>
    <lineage>
        <taxon>Eukaryota</taxon>
        <taxon>Metazoa</taxon>
        <taxon>Ecdysozoa</taxon>
        <taxon>Nematoda</taxon>
        <taxon>Chromadorea</taxon>
        <taxon>Rhabditida</taxon>
        <taxon>Rhabditina</taxon>
        <taxon>Rhabditomorpha</taxon>
        <taxon>Strongyloidea</taxon>
        <taxon>Strongylidae</taxon>
        <taxon>Cylicostephanus</taxon>
    </lineage>
</organism>
<feature type="region of interest" description="Disordered" evidence="1">
    <location>
        <begin position="1"/>
        <end position="45"/>
    </location>
</feature>
<evidence type="ECO:0000313" key="3">
    <source>
        <dbReference type="Proteomes" id="UP000271889"/>
    </source>
</evidence>
<proteinExistence type="predicted"/>
<keyword evidence="3" id="KW-1185">Reference proteome</keyword>
<dbReference type="EMBL" id="UYRV01128038">
    <property type="protein sequence ID" value="VDN35931.1"/>
    <property type="molecule type" value="Genomic_DNA"/>
</dbReference>
<gene>
    <name evidence="2" type="ORF">CGOC_LOCUS13069</name>
</gene>
<sequence>MKLGAKKLPSPSSFFAEPVEKNGIGNNGFVKDRTADTPDTPGKHKKEMSISVCKECGKTLLCQDSIFDSVIILVFVRKRIVPIEQQF</sequence>
<dbReference type="AlphaFoldDB" id="A0A3P7P0P1"/>
<evidence type="ECO:0000313" key="2">
    <source>
        <dbReference type="EMBL" id="VDN35931.1"/>
    </source>
</evidence>
<protein>
    <submittedName>
        <fullName evidence="2">Uncharacterized protein</fullName>
    </submittedName>
</protein>
<dbReference type="Proteomes" id="UP000271889">
    <property type="component" value="Unassembled WGS sequence"/>
</dbReference>